<evidence type="ECO:0000313" key="1">
    <source>
        <dbReference type="EMBL" id="GBP15192.1"/>
    </source>
</evidence>
<dbReference type="AlphaFoldDB" id="A0A4C1TL11"/>
<comment type="caution">
    <text evidence="1">The sequence shown here is derived from an EMBL/GenBank/DDBJ whole genome shotgun (WGS) entry which is preliminary data.</text>
</comment>
<protein>
    <submittedName>
        <fullName evidence="1">Uncharacterized protein</fullName>
    </submittedName>
</protein>
<proteinExistence type="predicted"/>
<evidence type="ECO:0000313" key="2">
    <source>
        <dbReference type="Proteomes" id="UP000299102"/>
    </source>
</evidence>
<organism evidence="1 2">
    <name type="scientific">Eumeta variegata</name>
    <name type="common">Bagworm moth</name>
    <name type="synonym">Eumeta japonica</name>
    <dbReference type="NCBI Taxonomy" id="151549"/>
    <lineage>
        <taxon>Eukaryota</taxon>
        <taxon>Metazoa</taxon>
        <taxon>Ecdysozoa</taxon>
        <taxon>Arthropoda</taxon>
        <taxon>Hexapoda</taxon>
        <taxon>Insecta</taxon>
        <taxon>Pterygota</taxon>
        <taxon>Neoptera</taxon>
        <taxon>Endopterygota</taxon>
        <taxon>Lepidoptera</taxon>
        <taxon>Glossata</taxon>
        <taxon>Ditrysia</taxon>
        <taxon>Tineoidea</taxon>
        <taxon>Psychidae</taxon>
        <taxon>Oiketicinae</taxon>
        <taxon>Eumeta</taxon>
    </lineage>
</organism>
<keyword evidence="2" id="KW-1185">Reference proteome</keyword>
<dbReference type="EMBL" id="BGZK01000070">
    <property type="protein sequence ID" value="GBP15192.1"/>
    <property type="molecule type" value="Genomic_DNA"/>
</dbReference>
<accession>A0A4C1TL11</accession>
<reference evidence="1 2" key="1">
    <citation type="journal article" date="2019" name="Commun. Biol.">
        <title>The bagworm genome reveals a unique fibroin gene that provides high tensile strength.</title>
        <authorList>
            <person name="Kono N."/>
            <person name="Nakamura H."/>
            <person name="Ohtoshi R."/>
            <person name="Tomita M."/>
            <person name="Numata K."/>
            <person name="Arakawa K."/>
        </authorList>
    </citation>
    <scope>NUCLEOTIDE SEQUENCE [LARGE SCALE GENOMIC DNA]</scope>
</reference>
<sequence length="66" mass="6885">MRPTWLRRERRPTEPAQCHTLAEFGREVTASAVCIVRSGGCAAGAPPSPAAASFLVNRGGCGLCAD</sequence>
<gene>
    <name evidence="1" type="ORF">EVAR_92200_1</name>
</gene>
<name>A0A4C1TL11_EUMVA</name>
<dbReference type="Proteomes" id="UP000299102">
    <property type="component" value="Unassembled WGS sequence"/>
</dbReference>